<proteinExistence type="predicted"/>
<protein>
    <recommendedName>
        <fullName evidence="1">BFN domain-containing protein</fullName>
    </recommendedName>
</protein>
<organism evidence="2 3">
    <name type="scientific">Nitrosopumilus ureiphilus</name>
    <dbReference type="NCBI Taxonomy" id="1470067"/>
    <lineage>
        <taxon>Archaea</taxon>
        <taxon>Nitrososphaerota</taxon>
        <taxon>Nitrososphaeria</taxon>
        <taxon>Nitrosopumilales</taxon>
        <taxon>Nitrosopumilaceae</taxon>
        <taxon>Nitrosopumilus</taxon>
    </lineage>
</organism>
<dbReference type="AlphaFoldDB" id="A0A7D5RCG1"/>
<dbReference type="OrthoDB" id="9086at2157"/>
<accession>A0A7D5RCG1</accession>
<evidence type="ECO:0000313" key="2">
    <source>
        <dbReference type="EMBL" id="QLH08024.1"/>
    </source>
</evidence>
<dbReference type="EMBL" id="CP026995">
    <property type="protein sequence ID" value="QLH08024.1"/>
    <property type="molecule type" value="Genomic_DNA"/>
</dbReference>
<dbReference type="InterPro" id="IPR036104">
    <property type="entry name" value="BFN_sf"/>
</dbReference>
<reference evidence="2 3" key="1">
    <citation type="submission" date="2018-02" db="EMBL/GenBank/DDBJ databases">
        <title>Complete genome of Nitrosopumilus ureaphilus PS0.</title>
        <authorList>
            <person name="Qin W."/>
            <person name="Zheng Y."/>
            <person name="Stahl D.A."/>
        </authorList>
    </citation>
    <scope>NUCLEOTIDE SEQUENCE [LARGE SCALE GENOMIC DNA]</scope>
    <source>
        <strain evidence="2 3">PS0</strain>
    </source>
</reference>
<dbReference type="GO" id="GO:0004518">
    <property type="term" value="F:nuclease activity"/>
    <property type="evidence" value="ECO:0007669"/>
    <property type="project" value="InterPro"/>
</dbReference>
<dbReference type="Pfam" id="PF02577">
    <property type="entry name" value="BFN_dom"/>
    <property type="match status" value="1"/>
</dbReference>
<name>A0A7D5RCG1_9ARCH</name>
<keyword evidence="3" id="KW-1185">Reference proteome</keyword>
<dbReference type="GeneID" id="56068487"/>
<sequence>MKIDEIDTDYETVKVDQIGIVDSHTGAVLLKDEKVEFVMSGFSSEVAKIISDFVDGKRDDPPTIYRLVEQICEENEILLVRVKIYESGGIFRANLYFTGKKDMVFRNFRASDAIALATYYNIPILVRKSMLKSIEKSEIEKN</sequence>
<feature type="domain" description="BFN" evidence="1">
    <location>
        <begin position="5"/>
        <end position="138"/>
    </location>
</feature>
<dbReference type="InterPro" id="IPR003729">
    <property type="entry name" value="Bi_nuclease_dom"/>
</dbReference>
<evidence type="ECO:0000313" key="3">
    <source>
        <dbReference type="Proteomes" id="UP000509478"/>
    </source>
</evidence>
<dbReference type="SUPFAM" id="SSF103256">
    <property type="entry name" value="Hypothetical protein TM0160"/>
    <property type="match status" value="1"/>
</dbReference>
<dbReference type="PROSITE" id="PS51658">
    <property type="entry name" value="BFN"/>
    <property type="match status" value="1"/>
</dbReference>
<dbReference type="KEGG" id="nue:C5F50_10225"/>
<dbReference type="RefSeq" id="WP_179371279.1">
    <property type="nucleotide sequence ID" value="NZ_CP026995.1"/>
</dbReference>
<evidence type="ECO:0000259" key="1">
    <source>
        <dbReference type="PROSITE" id="PS51658"/>
    </source>
</evidence>
<dbReference type="Gene3D" id="3.10.690.10">
    <property type="entry name" value="Bifunctional nuclease domain"/>
    <property type="match status" value="1"/>
</dbReference>
<dbReference type="Proteomes" id="UP000509478">
    <property type="component" value="Chromosome"/>
</dbReference>
<gene>
    <name evidence="2" type="ORF">C5F50_10225</name>
</gene>